<dbReference type="PROSITE" id="PS50887">
    <property type="entry name" value="GGDEF"/>
    <property type="match status" value="1"/>
</dbReference>
<dbReference type="Gene3D" id="3.30.450.40">
    <property type="match status" value="1"/>
</dbReference>
<evidence type="ECO:0000259" key="3">
    <source>
        <dbReference type="PROSITE" id="PS50887"/>
    </source>
</evidence>
<dbReference type="PANTHER" id="PTHR45138">
    <property type="entry name" value="REGULATORY COMPONENTS OF SENSORY TRANSDUCTION SYSTEM"/>
    <property type="match status" value="1"/>
</dbReference>
<dbReference type="AlphaFoldDB" id="A0A7G8QAI6"/>
<dbReference type="SUPFAM" id="SSF55073">
    <property type="entry name" value="Nucleotide cyclase"/>
    <property type="match status" value="1"/>
</dbReference>
<dbReference type="InterPro" id="IPR050469">
    <property type="entry name" value="Diguanylate_Cyclase"/>
</dbReference>
<accession>A0A7G8QAI6</accession>
<evidence type="ECO:0000313" key="5">
    <source>
        <dbReference type="Proteomes" id="UP000515873"/>
    </source>
</evidence>
<dbReference type="GO" id="GO:1902201">
    <property type="term" value="P:negative regulation of bacterial-type flagellum-dependent cell motility"/>
    <property type="evidence" value="ECO:0007669"/>
    <property type="project" value="TreeGrafter"/>
</dbReference>
<gene>
    <name evidence="4" type="ORF">H8F01_11580</name>
</gene>
<dbReference type="Pfam" id="PF01590">
    <property type="entry name" value="GAF"/>
    <property type="match status" value="1"/>
</dbReference>
<name>A0A7G8QAI6_9GAMM</name>
<evidence type="ECO:0000313" key="4">
    <source>
        <dbReference type="EMBL" id="QNK03794.1"/>
    </source>
</evidence>
<keyword evidence="5" id="KW-1185">Reference proteome</keyword>
<evidence type="ECO:0000256" key="2">
    <source>
        <dbReference type="ARBA" id="ARBA00034247"/>
    </source>
</evidence>
<dbReference type="InterPro" id="IPR003018">
    <property type="entry name" value="GAF"/>
</dbReference>
<organism evidence="4 5">
    <name type="scientific">Dyella telluris</name>
    <dbReference type="NCBI Taxonomy" id="2763498"/>
    <lineage>
        <taxon>Bacteria</taxon>
        <taxon>Pseudomonadati</taxon>
        <taxon>Pseudomonadota</taxon>
        <taxon>Gammaproteobacteria</taxon>
        <taxon>Lysobacterales</taxon>
        <taxon>Rhodanobacteraceae</taxon>
        <taxon>Dyella</taxon>
    </lineage>
</organism>
<evidence type="ECO:0000256" key="1">
    <source>
        <dbReference type="ARBA" id="ARBA00012528"/>
    </source>
</evidence>
<dbReference type="InterPro" id="IPR029016">
    <property type="entry name" value="GAF-like_dom_sf"/>
</dbReference>
<reference evidence="4 5" key="1">
    <citation type="submission" date="2020-08" db="EMBL/GenBank/DDBJ databases">
        <title>Dyella sp. G9 isolated from forest soil.</title>
        <authorList>
            <person name="Fu J."/>
            <person name="Qiu L."/>
        </authorList>
    </citation>
    <scope>NUCLEOTIDE SEQUENCE [LARGE SCALE GENOMIC DNA]</scope>
    <source>
        <strain evidence="4 5">G9</strain>
    </source>
</reference>
<comment type="catalytic activity">
    <reaction evidence="2">
        <text>2 GTP = 3',3'-c-di-GMP + 2 diphosphate</text>
        <dbReference type="Rhea" id="RHEA:24898"/>
        <dbReference type="ChEBI" id="CHEBI:33019"/>
        <dbReference type="ChEBI" id="CHEBI:37565"/>
        <dbReference type="ChEBI" id="CHEBI:58805"/>
        <dbReference type="EC" id="2.7.7.65"/>
    </reaction>
</comment>
<dbReference type="InterPro" id="IPR043128">
    <property type="entry name" value="Rev_trsase/Diguanyl_cyclase"/>
</dbReference>
<dbReference type="Pfam" id="PF00990">
    <property type="entry name" value="GGDEF"/>
    <property type="match status" value="1"/>
</dbReference>
<dbReference type="SMART" id="SM00267">
    <property type="entry name" value="GGDEF"/>
    <property type="match status" value="1"/>
</dbReference>
<dbReference type="CDD" id="cd01949">
    <property type="entry name" value="GGDEF"/>
    <property type="match status" value="1"/>
</dbReference>
<proteinExistence type="predicted"/>
<dbReference type="InterPro" id="IPR000160">
    <property type="entry name" value="GGDEF_dom"/>
</dbReference>
<sequence>MTDTFAPPDFIGQLAASVAKARTLEELVRPLLELLQTVTGLESTYLTTIDTQAGYQYILFSRNTSRLDIPEGLSVPWEGTLCKRALEEGRPYTDDVANCWADSGPARELGIETYASTPVRLDDGTLYGTLCAASGERKPLADGAEQVLQMFSRLIGQQIERERMLQALQRANDTLAVSALTDATTSLPNRRALMDELRRRLTGHGPDGHALIVAFVDLDQFKAINDIHGHDAGDRFLAAIGGRMQGAVRAGDFVARLGGDEFVVLSSPAHGDALVVADALRKRLQEATTGRFHLGELTLDYAGPSIGSIVSMSGDVEPEALLAEADAAMYQVKRERKQGQPPR</sequence>
<dbReference type="EMBL" id="CP060412">
    <property type="protein sequence ID" value="QNK03794.1"/>
    <property type="molecule type" value="Genomic_DNA"/>
</dbReference>
<dbReference type="SMART" id="SM00065">
    <property type="entry name" value="GAF"/>
    <property type="match status" value="1"/>
</dbReference>
<dbReference type="SUPFAM" id="SSF55781">
    <property type="entry name" value="GAF domain-like"/>
    <property type="match status" value="1"/>
</dbReference>
<dbReference type="Proteomes" id="UP000515873">
    <property type="component" value="Chromosome"/>
</dbReference>
<feature type="domain" description="GGDEF" evidence="3">
    <location>
        <begin position="209"/>
        <end position="343"/>
    </location>
</feature>
<dbReference type="Gene3D" id="3.30.70.270">
    <property type="match status" value="1"/>
</dbReference>
<dbReference type="InterPro" id="IPR029787">
    <property type="entry name" value="Nucleotide_cyclase"/>
</dbReference>
<dbReference type="PANTHER" id="PTHR45138:SF9">
    <property type="entry name" value="DIGUANYLATE CYCLASE DGCM-RELATED"/>
    <property type="match status" value="1"/>
</dbReference>
<dbReference type="KEGG" id="dtl:H8F01_11580"/>
<dbReference type="EC" id="2.7.7.65" evidence="1"/>
<dbReference type="GO" id="GO:0005886">
    <property type="term" value="C:plasma membrane"/>
    <property type="evidence" value="ECO:0007669"/>
    <property type="project" value="TreeGrafter"/>
</dbReference>
<dbReference type="GO" id="GO:0043709">
    <property type="term" value="P:cell adhesion involved in single-species biofilm formation"/>
    <property type="evidence" value="ECO:0007669"/>
    <property type="project" value="TreeGrafter"/>
</dbReference>
<dbReference type="GO" id="GO:0052621">
    <property type="term" value="F:diguanylate cyclase activity"/>
    <property type="evidence" value="ECO:0007669"/>
    <property type="project" value="UniProtKB-EC"/>
</dbReference>
<dbReference type="NCBIfam" id="TIGR00254">
    <property type="entry name" value="GGDEF"/>
    <property type="match status" value="1"/>
</dbReference>
<protein>
    <recommendedName>
        <fullName evidence="1">diguanylate cyclase</fullName>
        <ecNumber evidence="1">2.7.7.65</ecNumber>
    </recommendedName>
</protein>